<protein>
    <submittedName>
        <fullName evidence="3">Exonuclease VII small subunit domain-containing protein</fullName>
    </submittedName>
</protein>
<gene>
    <name evidence="3" type="ORF">FHETE_4144</name>
</gene>
<dbReference type="PANTHER" id="PTHR33112">
    <property type="entry name" value="DOMAIN PROTEIN, PUTATIVE-RELATED"/>
    <property type="match status" value="1"/>
</dbReference>
<evidence type="ECO:0000259" key="2">
    <source>
        <dbReference type="Pfam" id="PF06985"/>
    </source>
</evidence>
<keyword evidence="3" id="KW-0540">Nuclease</keyword>
<dbReference type="PANTHER" id="PTHR33112:SF10">
    <property type="entry name" value="TOL"/>
    <property type="match status" value="1"/>
</dbReference>
<dbReference type="InterPro" id="IPR010730">
    <property type="entry name" value="HET"/>
</dbReference>
<name>A0A8H5WVC3_FUSHE</name>
<reference evidence="3 4" key="1">
    <citation type="submission" date="2020-05" db="EMBL/GenBank/DDBJ databases">
        <title>Identification and distribution of gene clusters putatively required for synthesis of sphingolipid metabolism inhibitors in phylogenetically diverse species of the filamentous fungus Fusarium.</title>
        <authorList>
            <person name="Kim H.-S."/>
            <person name="Busman M."/>
            <person name="Brown D.W."/>
            <person name="Divon H."/>
            <person name="Uhlig S."/>
            <person name="Proctor R.H."/>
        </authorList>
    </citation>
    <scope>NUCLEOTIDE SEQUENCE [LARGE SCALE GENOMIC DNA]</scope>
    <source>
        <strain evidence="3 4">NRRL 20693</strain>
    </source>
</reference>
<dbReference type="GO" id="GO:0004527">
    <property type="term" value="F:exonuclease activity"/>
    <property type="evidence" value="ECO:0007669"/>
    <property type="project" value="UniProtKB-KW"/>
</dbReference>
<accession>A0A8H5WVC3</accession>
<keyword evidence="3" id="KW-0378">Hydrolase</keyword>
<dbReference type="EMBL" id="JAAGWQ010000067">
    <property type="protein sequence ID" value="KAF5671434.1"/>
    <property type="molecule type" value="Genomic_DNA"/>
</dbReference>
<keyword evidence="1" id="KW-0175">Coiled coil</keyword>
<organism evidence="3 4">
    <name type="scientific">Fusarium heterosporum</name>
    <dbReference type="NCBI Taxonomy" id="42747"/>
    <lineage>
        <taxon>Eukaryota</taxon>
        <taxon>Fungi</taxon>
        <taxon>Dikarya</taxon>
        <taxon>Ascomycota</taxon>
        <taxon>Pezizomycotina</taxon>
        <taxon>Sordariomycetes</taxon>
        <taxon>Hypocreomycetidae</taxon>
        <taxon>Hypocreales</taxon>
        <taxon>Nectriaceae</taxon>
        <taxon>Fusarium</taxon>
        <taxon>Fusarium heterosporum species complex</taxon>
    </lineage>
</organism>
<comment type="caution">
    <text evidence="3">The sequence shown here is derived from an EMBL/GenBank/DDBJ whole genome shotgun (WGS) entry which is preliminary data.</text>
</comment>
<dbReference type="Pfam" id="PF06985">
    <property type="entry name" value="HET"/>
    <property type="match status" value="1"/>
</dbReference>
<evidence type="ECO:0000313" key="3">
    <source>
        <dbReference type="EMBL" id="KAF5671434.1"/>
    </source>
</evidence>
<feature type="coiled-coil region" evidence="1">
    <location>
        <begin position="509"/>
        <end position="543"/>
    </location>
</feature>
<dbReference type="OrthoDB" id="5406275at2759"/>
<evidence type="ECO:0000313" key="4">
    <source>
        <dbReference type="Proteomes" id="UP000567885"/>
    </source>
</evidence>
<keyword evidence="4" id="KW-1185">Reference proteome</keyword>
<feature type="domain" description="Heterokaryon incompatibility" evidence="2">
    <location>
        <begin position="906"/>
        <end position="1054"/>
    </location>
</feature>
<sequence length="1408" mass="154707">MSINQVEALAELEKANQDRLKKEYSGKAGTKFVTEVRESMLFQYNWADLLSAAPTALSLLGACHVASASEEASAIRLGGSCMPKGGWQYLKVAESPTLKACLVYVGDCGAKTFHIAASNMDAIAGTAGDLTDIVTEVIRATQKLPEPGYARILDNKLIQLRRLSDSCLRYADDTEKAFDTWLLCVTEFHTASVQKHGTTEAEAEANTSLKLQAQIEATYTQKEVDTAEASAKAMLTSLNKAEAAFQKANDDVPSAWETCAMGAINAIAQAGPSIVAQTLPALISGMNPMSAVNSMASAFGKAATDGASTIPGGNPAAGVLLGAVAGQAAANGAKGPLAQADQAPPTDPAYAAAPLISPFLTNLYSYLTSGTDGGIDWSKFKDSKKGPDGKVQEAHGITWLLTNVKQQEKSAQLGDGQPSVELKGAFTAMISTIEGIKNAVLNSSNMASGGTSADQVKKWQEDIKGAKTTVLQLETTAKSFPGSSASTPQLRNLKINVPPTDHSAATAALSAATEKLAINQQALDSAQQNYQRAADSALKVQKELTAIQTKLRGLEVEGQTLEKVKEILVDCIATLVQLKVQISKLKSFFGALSTMVRVVVQNKVKKFDEDVSSVATDANKKQMLRLTDMDIEIIYSSTLQIKAYFELLQTIARMYCRMHVEHVSQGMELVWDLSKVVKDPDVVRTKRDALNDWADKASAAIMKTVAEKQNEIKDGLDSRIENIAEQTQMLQKVGVPKPDPAFVSAMKTGAATIIEHVEKTMPQGLAVYDVNEDFMFVQTLGHYKRYDDLSDLRSSPVIIRTLEPLSQNLIVECGYRSIELSKFSIPSSFERYTSKYHDPSDAGTGSKLSLDLAKQWLDDCCESHVDCNPYCAAQPSILPTRVIDLEPINLGKTPILLVTNGQRAPYVALSYCWGGASFIKTSDSNFEQHQEGIPIGSLPKTFQDVIVITKALGIRYLWIDSICIVQGPSKTDWGQEAQKMRHYYRNALVTICAQGSYDPFGGCFSQRDALTRRPLYLPSCNEEGVPYADSFWSRDIPDPSPKGPLDARAWTLQEQVLSGRILFYCEGTVFWKCVTSTLREAKPYIETSPEKASHADSEGFVINYESGSFEWGKQAAPADFKRLVVDYESQPVALRQPTTINKRRATYDAWYSLIDDYWQRELTHATDKLVAISALAEQMGFMLDDEYVCGLWKKDMIYGMLWWTIEGNEIPNVRSPHDGPGFVAPSWSWASIRSGRIGIWRARESEDGLFGPRLSAELQNDQVPPKNEADVEILDIRITSIGSSFGQVRSGTIQLKGYVKEYICEPEYGALYDCESSYIIGGFNFDESLRPQEDRITIKCLYMCSLPGSSENEEEWKDRYGEDQRFWRCACLGLIATGSKDDEYYRVGTAIIDYWKWDEGSKREILLS</sequence>
<evidence type="ECO:0000256" key="1">
    <source>
        <dbReference type="SAM" id="Coils"/>
    </source>
</evidence>
<dbReference type="Proteomes" id="UP000567885">
    <property type="component" value="Unassembled WGS sequence"/>
</dbReference>
<proteinExistence type="predicted"/>
<keyword evidence="3" id="KW-0269">Exonuclease</keyword>